<gene>
    <name evidence="2" type="ORF">Z519_10695</name>
</gene>
<evidence type="ECO:0000313" key="2">
    <source>
        <dbReference type="EMBL" id="KIW88649.1"/>
    </source>
</evidence>
<sequence>MRNLLQNLDGMLKIRPSSENVSKLKALEMFPIATHKGQWTLQSADSGEFWIPDISVLHECFRGHAPLLDLSDDGNGANISNIVSVLSLKSKLLTEAVKYYYDGNTEKGREYPELERDLERKAAYIGGILKGEGQSLEQITVRVNQVRNIKALRMPQVIIGRYVVGKSSAYVGEQVEGGLRIITKEQRLLVLVHENLKQDAMARLLRKEMARHLEVSQHSDLLGDLLAADDPESLLEDLQRAGAYQMHLADVPAGERTDASEEVDSDGDSDSDETALEKSSNVRTDRQQRFPVSPEGTHDGESDVEDAQWRLNYFHYGKSSKELSESTGYNNYIERTSPAPITAITTPSIRSTSNMLRGSLVKRGLGSADNSSVDFLASALAEVSVADDGPGTSISQDPPGFAGSATQIEDASPAARNPRLMTSREEQNSPSPRQNLNGTNRRRLSRSLGQPLTPSAQVWRGSLQHLHQRSWNGGSSPSQPGSSSERRKEIGRKGEHILYTFLQGELGPSFGEKHWTSNGRKHYIPTCLDHYPSLCPPGCRNYYSIDEGGRADFTIGDSDASQAFTQYLRANWGWNRSVDSNTKYHLEVKSTPNRVENDTYWTLSANQIRMARQWSVDLVTASEPLRHVYVLVRVFDVDGEPRLWFVVDPWASTSLDLISEVAQRPAYALESDTLALAVGYAQDWAHHIDLPAPEKARGRCAPGSFPGAVGQNAREDASNEPFELTFAVPPLPSPQSAAVPTTKCSSFEPFVERDPSGYSMAYQSIPFMDSFKHYSFEELRLADHEMESYISNPRGQRLEQAR</sequence>
<organism evidence="2 3">
    <name type="scientific">Cladophialophora bantiana (strain ATCC 10958 / CBS 173.52 / CDC B-1940 / NIH 8579)</name>
    <name type="common">Xylohypha bantiana</name>
    <dbReference type="NCBI Taxonomy" id="1442370"/>
    <lineage>
        <taxon>Eukaryota</taxon>
        <taxon>Fungi</taxon>
        <taxon>Dikarya</taxon>
        <taxon>Ascomycota</taxon>
        <taxon>Pezizomycotina</taxon>
        <taxon>Eurotiomycetes</taxon>
        <taxon>Chaetothyriomycetidae</taxon>
        <taxon>Chaetothyriales</taxon>
        <taxon>Herpotrichiellaceae</taxon>
        <taxon>Cladophialophora</taxon>
    </lineage>
</organism>
<dbReference type="GeneID" id="27703623"/>
<feature type="region of interest" description="Disordered" evidence="1">
    <location>
        <begin position="467"/>
        <end position="489"/>
    </location>
</feature>
<feature type="compositionally biased region" description="Low complexity" evidence="1">
    <location>
        <begin position="473"/>
        <end position="483"/>
    </location>
</feature>
<evidence type="ECO:0008006" key="4">
    <source>
        <dbReference type="Google" id="ProtNLM"/>
    </source>
</evidence>
<feature type="region of interest" description="Disordered" evidence="1">
    <location>
        <begin position="249"/>
        <end position="303"/>
    </location>
</feature>
<reference evidence="2" key="1">
    <citation type="submission" date="2015-01" db="EMBL/GenBank/DDBJ databases">
        <title>The Genome Sequence of Cladophialophora bantiana CBS 173.52.</title>
        <authorList>
            <consortium name="The Broad Institute Genomics Platform"/>
            <person name="Cuomo C."/>
            <person name="de Hoog S."/>
            <person name="Gorbushina A."/>
            <person name="Stielow B."/>
            <person name="Teixiera M."/>
            <person name="Abouelleil A."/>
            <person name="Chapman S.B."/>
            <person name="Priest M."/>
            <person name="Young S.K."/>
            <person name="Wortman J."/>
            <person name="Nusbaum C."/>
            <person name="Birren B."/>
        </authorList>
    </citation>
    <scope>NUCLEOTIDE SEQUENCE [LARGE SCALE GENOMIC DNA]</scope>
    <source>
        <strain evidence="2">CBS 173.52</strain>
    </source>
</reference>
<evidence type="ECO:0000313" key="3">
    <source>
        <dbReference type="Proteomes" id="UP000053789"/>
    </source>
</evidence>
<protein>
    <recommendedName>
        <fullName evidence="4">Protein NO VEIN C-terminal domain-containing protein</fullName>
    </recommendedName>
</protein>
<feature type="region of interest" description="Disordered" evidence="1">
    <location>
        <begin position="388"/>
        <end position="455"/>
    </location>
</feature>
<proteinExistence type="predicted"/>
<keyword evidence="3" id="KW-1185">Reference proteome</keyword>
<name>A0A0D2HVQ7_CLAB1</name>
<accession>A0A0D2HVQ7</accession>
<dbReference type="Proteomes" id="UP000053789">
    <property type="component" value="Unassembled WGS sequence"/>
</dbReference>
<dbReference type="VEuPathDB" id="FungiDB:Z519_10695"/>
<feature type="compositionally biased region" description="Acidic residues" evidence="1">
    <location>
        <begin position="260"/>
        <end position="274"/>
    </location>
</feature>
<dbReference type="EMBL" id="KN846998">
    <property type="protein sequence ID" value="KIW88649.1"/>
    <property type="molecule type" value="Genomic_DNA"/>
</dbReference>
<evidence type="ECO:0000256" key="1">
    <source>
        <dbReference type="SAM" id="MobiDB-lite"/>
    </source>
</evidence>
<feature type="compositionally biased region" description="Polar residues" evidence="1">
    <location>
        <begin position="428"/>
        <end position="439"/>
    </location>
</feature>
<dbReference type="RefSeq" id="XP_016615318.1">
    <property type="nucleotide sequence ID" value="XM_016768411.1"/>
</dbReference>
<dbReference type="HOGENOM" id="CLU_350897_0_0_1"/>
<dbReference type="AlphaFoldDB" id="A0A0D2HVQ7"/>